<feature type="compositionally biased region" description="Acidic residues" evidence="1">
    <location>
        <begin position="372"/>
        <end position="385"/>
    </location>
</feature>
<dbReference type="Proteomes" id="UP001302676">
    <property type="component" value="Unassembled WGS sequence"/>
</dbReference>
<name>A0AAN6V7M5_9PEZI</name>
<gene>
    <name evidence="2" type="ORF">C8A04DRAFT_35019</name>
</gene>
<feature type="compositionally biased region" description="Polar residues" evidence="1">
    <location>
        <begin position="352"/>
        <end position="361"/>
    </location>
</feature>
<comment type="caution">
    <text evidence="2">The sequence shown here is derived from an EMBL/GenBank/DDBJ whole genome shotgun (WGS) entry which is preliminary data.</text>
</comment>
<evidence type="ECO:0000313" key="2">
    <source>
        <dbReference type="EMBL" id="KAK4146297.1"/>
    </source>
</evidence>
<feature type="region of interest" description="Disordered" evidence="1">
    <location>
        <begin position="342"/>
        <end position="473"/>
    </location>
</feature>
<dbReference type="EMBL" id="MU853562">
    <property type="protein sequence ID" value="KAK4146297.1"/>
    <property type="molecule type" value="Genomic_DNA"/>
</dbReference>
<feature type="compositionally biased region" description="Basic residues" evidence="1">
    <location>
        <begin position="422"/>
        <end position="432"/>
    </location>
</feature>
<feature type="region of interest" description="Disordered" evidence="1">
    <location>
        <begin position="185"/>
        <end position="208"/>
    </location>
</feature>
<feature type="region of interest" description="Disordered" evidence="1">
    <location>
        <begin position="66"/>
        <end position="151"/>
    </location>
</feature>
<keyword evidence="3" id="KW-1185">Reference proteome</keyword>
<protein>
    <submittedName>
        <fullName evidence="2">Uncharacterized protein</fullName>
    </submittedName>
</protein>
<feature type="compositionally biased region" description="Pro residues" evidence="1">
    <location>
        <begin position="1"/>
        <end position="12"/>
    </location>
</feature>
<evidence type="ECO:0000256" key="1">
    <source>
        <dbReference type="SAM" id="MobiDB-lite"/>
    </source>
</evidence>
<feature type="compositionally biased region" description="Acidic residues" evidence="1">
    <location>
        <begin position="442"/>
        <end position="457"/>
    </location>
</feature>
<dbReference type="AlphaFoldDB" id="A0AAN6V7M5"/>
<proteinExistence type="predicted"/>
<feature type="compositionally biased region" description="Low complexity" evidence="1">
    <location>
        <begin position="101"/>
        <end position="121"/>
    </location>
</feature>
<feature type="compositionally biased region" description="Low complexity" evidence="1">
    <location>
        <begin position="136"/>
        <end position="149"/>
    </location>
</feature>
<feature type="compositionally biased region" description="Low complexity" evidence="1">
    <location>
        <begin position="511"/>
        <end position="531"/>
    </location>
</feature>
<evidence type="ECO:0000313" key="3">
    <source>
        <dbReference type="Proteomes" id="UP001302676"/>
    </source>
</evidence>
<feature type="region of interest" description="Disordered" evidence="1">
    <location>
        <begin position="596"/>
        <end position="623"/>
    </location>
</feature>
<feature type="compositionally biased region" description="Basic and acidic residues" evidence="1">
    <location>
        <begin position="32"/>
        <end position="42"/>
    </location>
</feature>
<dbReference type="RefSeq" id="XP_062639668.1">
    <property type="nucleotide sequence ID" value="XM_062783018.1"/>
</dbReference>
<reference evidence="2" key="2">
    <citation type="submission" date="2023-05" db="EMBL/GenBank/DDBJ databases">
        <authorList>
            <consortium name="Lawrence Berkeley National Laboratory"/>
            <person name="Steindorff A."/>
            <person name="Hensen N."/>
            <person name="Bonometti L."/>
            <person name="Westerberg I."/>
            <person name="Brannstrom I.O."/>
            <person name="Guillou S."/>
            <person name="Cros-Aarteil S."/>
            <person name="Calhoun S."/>
            <person name="Haridas S."/>
            <person name="Kuo A."/>
            <person name="Mondo S."/>
            <person name="Pangilinan J."/>
            <person name="Riley R."/>
            <person name="Labutti K."/>
            <person name="Andreopoulos B."/>
            <person name="Lipzen A."/>
            <person name="Chen C."/>
            <person name="Yanf M."/>
            <person name="Daum C."/>
            <person name="Ng V."/>
            <person name="Clum A."/>
            <person name="Ohm R."/>
            <person name="Martin F."/>
            <person name="Silar P."/>
            <person name="Natvig D."/>
            <person name="Lalanne C."/>
            <person name="Gautier V."/>
            <person name="Ament-Velasquez S.L."/>
            <person name="Kruys A."/>
            <person name="Hutchinson M.I."/>
            <person name="Powell A.J."/>
            <person name="Barry K."/>
            <person name="Miller A.N."/>
            <person name="Grigoriev I.V."/>
            <person name="Debuchy R."/>
            <person name="Gladieux P."/>
            <person name="Thoren M.H."/>
            <person name="Johannesson H."/>
        </authorList>
    </citation>
    <scope>NUCLEOTIDE SEQUENCE</scope>
    <source>
        <strain evidence="2">CBS 141.50</strain>
    </source>
</reference>
<feature type="compositionally biased region" description="Polar residues" evidence="1">
    <location>
        <begin position="76"/>
        <end position="85"/>
    </location>
</feature>
<reference evidence="2" key="1">
    <citation type="journal article" date="2023" name="Mol. Phylogenet. Evol.">
        <title>Genome-scale phylogeny and comparative genomics of the fungal order Sordariales.</title>
        <authorList>
            <person name="Hensen N."/>
            <person name="Bonometti L."/>
            <person name="Westerberg I."/>
            <person name="Brannstrom I.O."/>
            <person name="Guillou S."/>
            <person name="Cros-Aarteil S."/>
            <person name="Calhoun S."/>
            <person name="Haridas S."/>
            <person name="Kuo A."/>
            <person name="Mondo S."/>
            <person name="Pangilinan J."/>
            <person name="Riley R."/>
            <person name="LaButti K."/>
            <person name="Andreopoulos B."/>
            <person name="Lipzen A."/>
            <person name="Chen C."/>
            <person name="Yan M."/>
            <person name="Daum C."/>
            <person name="Ng V."/>
            <person name="Clum A."/>
            <person name="Steindorff A."/>
            <person name="Ohm R.A."/>
            <person name="Martin F."/>
            <person name="Silar P."/>
            <person name="Natvig D.O."/>
            <person name="Lalanne C."/>
            <person name="Gautier V."/>
            <person name="Ament-Velasquez S.L."/>
            <person name="Kruys A."/>
            <person name="Hutchinson M.I."/>
            <person name="Powell A.J."/>
            <person name="Barry K."/>
            <person name="Miller A.N."/>
            <person name="Grigoriev I.V."/>
            <person name="Debuchy R."/>
            <person name="Gladieux P."/>
            <person name="Hiltunen Thoren M."/>
            <person name="Johannesson H."/>
        </authorList>
    </citation>
    <scope>NUCLEOTIDE SEQUENCE</scope>
    <source>
        <strain evidence="2">CBS 141.50</strain>
    </source>
</reference>
<feature type="region of interest" description="Disordered" evidence="1">
    <location>
        <begin position="486"/>
        <end position="533"/>
    </location>
</feature>
<organism evidence="2 3">
    <name type="scientific">Dichotomopilus funicola</name>
    <dbReference type="NCBI Taxonomy" id="1934379"/>
    <lineage>
        <taxon>Eukaryota</taxon>
        <taxon>Fungi</taxon>
        <taxon>Dikarya</taxon>
        <taxon>Ascomycota</taxon>
        <taxon>Pezizomycotina</taxon>
        <taxon>Sordariomycetes</taxon>
        <taxon>Sordariomycetidae</taxon>
        <taxon>Sordariales</taxon>
        <taxon>Chaetomiaceae</taxon>
        <taxon>Dichotomopilus</taxon>
    </lineage>
</organism>
<feature type="compositionally biased region" description="Gly residues" evidence="1">
    <location>
        <begin position="600"/>
        <end position="617"/>
    </location>
</feature>
<sequence>MSGDRPLPPPLEPGTFRAADGTIRRFHASRPTSHDRPPDSASERLYAVIQQFHHDFDRLSEHLFAHSPPTAPAYQPTGNMASGSNRDLRPRFNRDPQPPGTSAVSSTAAAAASPSLPSLRSADPRARNPPSSVFAGSGPRSSRYRPPGRSADRFRVQFGATLDDINRNIHDTDAQLRALMEYTNPPTARPLPESAVSPPLDDRGFEQNPRMKRRKLDTGRAAQSYKGFRYGRFGQLEPGELKMEIVSCDGGVYSDEHSLAYPPENILKNDKSVYCTKSNRCNIVLKHQGGTVFSLQELVIKAPGSKFSCPVREGMVFASMEQDDLFTRTAQYQIQYQPRNHRRGAVYVPGQGDSQTRTGSQPLRAYSYSVHDDDDDNGDEDDDEHEETRSAQIPPEFTTFSHPFHVTTEHSEDEDDDAGRLPHARPPPRRTPNRIGTLPFESDSDDDDNDDDDEEEEHIQIFGGPYRHWPPVNAPLTQTTRVRRRYHHPRPRNPNQSNVDLPSSGRATESNNPTPNYNPNTSGATATSGTGPMTLDQAREASQLATQEAVRAVGGELMAPLAHFFIEKEHNKWIVRFDTPVSGRFLLLKLWSPHPHQSDGTGGQGGGGMAGGGGRGGFTDLTGTAGGQRNIDIQAVVAKGFAGPRLSAVEELA</sequence>
<dbReference type="GeneID" id="87819631"/>
<accession>A0AAN6V7M5</accession>
<feature type="compositionally biased region" description="Polar residues" evidence="1">
    <location>
        <begin position="496"/>
        <end position="510"/>
    </location>
</feature>
<feature type="region of interest" description="Disordered" evidence="1">
    <location>
        <begin position="1"/>
        <end position="44"/>
    </location>
</feature>